<dbReference type="AlphaFoldDB" id="F2L1J1"/>
<proteinExistence type="predicted"/>
<dbReference type="GeneID" id="10359710"/>
<dbReference type="RefSeq" id="WP_013678997.1">
    <property type="nucleotide sequence ID" value="NC_015315.1"/>
</dbReference>
<reference key="2">
    <citation type="submission" date="2011-03" db="EMBL/GenBank/DDBJ databases">
        <title>Complete genome sequence of the thermoacidophilic crenarchaeon Thermoproteus uzoniensis 768-20.</title>
        <authorList>
            <person name="Mardanov A.V."/>
            <person name="Gumerov V.M."/>
            <person name="Beletsky A.V."/>
            <person name="Prokofeva M.I."/>
            <person name="Bonch-Osmolovskaya E.A."/>
            <person name="Ravin N.V."/>
            <person name="Skryabin K.G."/>
        </authorList>
    </citation>
    <scope>NUCLEOTIDE SEQUENCE</scope>
    <source>
        <strain>768-20</strain>
    </source>
</reference>
<accession>F2L1J1</accession>
<dbReference type="OrthoDB" id="31247at2157"/>
<sequence length="267" mass="29151">MKLEFKISALPRDRRTSLLLACPEPSLAGVIAVEYIIDLLKMEEIGAIRIPELPPVVAVVNGAAKLPHRIFYSKDSGLLAIRQHMPVPPQIYAEFVGKVLDWAEENKVRDVVCLSATAAVGEGDSVYFVTEEHLVERFQSYGLVPLKEATVAGLEGAFLDAVLGRSIDGVLILAESKLLTAVKRLVESGKIGSHRDVMLILNDLVGRVGPDVAAALKLIDAVSKITGVQIDTSKLQEHAQKYAFLVEKNIEALMQPAQQKREIPLMI</sequence>
<dbReference type="InterPro" id="IPR038389">
    <property type="entry name" value="PSMG2_sf"/>
</dbReference>
<dbReference type="EMBL" id="CP002590">
    <property type="protein sequence ID" value="AEA11661.1"/>
    <property type="molecule type" value="Genomic_DNA"/>
</dbReference>
<dbReference type="Pfam" id="PF09754">
    <property type="entry name" value="PAC2"/>
    <property type="match status" value="1"/>
</dbReference>
<keyword evidence="2" id="KW-1185">Reference proteome</keyword>
<dbReference type="PANTHER" id="PTHR35610">
    <property type="entry name" value="3-ISOPROPYLMALATE DEHYDRATASE-RELATED"/>
    <property type="match status" value="1"/>
</dbReference>
<dbReference type="InterPro" id="IPR019151">
    <property type="entry name" value="Proteasome_assmbl_chaperone_2"/>
</dbReference>
<dbReference type="SUPFAM" id="SSF159659">
    <property type="entry name" value="Cgl1923-like"/>
    <property type="match status" value="1"/>
</dbReference>
<dbReference type="STRING" id="999630.TUZN_0161"/>
<dbReference type="HOGENOM" id="CLU_1006924_0_0_2"/>
<organism evidence="1 2">
    <name type="scientific">Thermoproteus uzoniensis (strain 768-20)</name>
    <dbReference type="NCBI Taxonomy" id="999630"/>
    <lineage>
        <taxon>Archaea</taxon>
        <taxon>Thermoproteota</taxon>
        <taxon>Thermoprotei</taxon>
        <taxon>Thermoproteales</taxon>
        <taxon>Thermoproteaceae</taxon>
        <taxon>Thermoproteus</taxon>
    </lineage>
</organism>
<dbReference type="eggNOG" id="arCOG00347">
    <property type="taxonomic scope" value="Archaea"/>
</dbReference>
<gene>
    <name evidence="1" type="ordered locus">TUZN_0161</name>
</gene>
<reference evidence="1 2" key="1">
    <citation type="journal article" date="2011" name="J. Bacteriol.">
        <title>Complete genome sequence of the thermoacidophilic crenarchaeon Thermoproteus uzoniensis 768-20.</title>
        <authorList>
            <person name="Mardanov A.V."/>
            <person name="Gumerov V.M."/>
            <person name="Beletsky A.V."/>
            <person name="Prokofeva M.I."/>
            <person name="Bonch-Osmolovskaya E.A."/>
            <person name="Ravin N.V."/>
            <person name="Skryabin K.G."/>
        </authorList>
    </citation>
    <scope>NUCLEOTIDE SEQUENCE [LARGE SCALE GENOMIC DNA]</scope>
    <source>
        <strain evidence="1 2">768-20</strain>
    </source>
</reference>
<dbReference type="KEGG" id="tuz:TUZN_0161"/>
<evidence type="ECO:0000313" key="1">
    <source>
        <dbReference type="EMBL" id="AEA11661.1"/>
    </source>
</evidence>
<evidence type="ECO:0000313" key="2">
    <source>
        <dbReference type="Proteomes" id="UP000008138"/>
    </source>
</evidence>
<dbReference type="Proteomes" id="UP000008138">
    <property type="component" value="Chromosome"/>
</dbReference>
<evidence type="ECO:0008006" key="3">
    <source>
        <dbReference type="Google" id="ProtNLM"/>
    </source>
</evidence>
<name>F2L1J1_THEU7</name>
<dbReference type="Gene3D" id="3.40.50.10900">
    <property type="entry name" value="PAC-like subunit"/>
    <property type="match status" value="1"/>
</dbReference>
<dbReference type="PANTHER" id="PTHR35610:SF3">
    <property type="entry name" value="PROTEASOME ASSEMBLY CHAPERONE FAMILY PROTEIN"/>
    <property type="match status" value="1"/>
</dbReference>
<protein>
    <recommendedName>
        <fullName evidence="3">Carboxylate--amine ligase</fullName>
    </recommendedName>
</protein>